<comment type="similarity">
    <text evidence="1">Belongs to the CDC6/cdc18 family.</text>
</comment>
<keyword evidence="4" id="KW-0067">ATP-binding</keyword>
<dbReference type="SMART" id="SM01074">
    <property type="entry name" value="Cdc6_C"/>
    <property type="match status" value="1"/>
</dbReference>
<name>A0A0W8FBV5_9ZZZZ</name>
<dbReference type="NCBIfam" id="NF001626">
    <property type="entry name" value="PRK00411.1-5"/>
    <property type="match status" value="1"/>
</dbReference>
<dbReference type="InterPro" id="IPR055237">
    <property type="entry name" value="Cdc6_lid"/>
</dbReference>
<evidence type="ECO:0000259" key="5">
    <source>
        <dbReference type="SMART" id="SM01074"/>
    </source>
</evidence>
<dbReference type="InterPro" id="IPR014277">
    <property type="entry name" value="Orc1/Cdc6_arc"/>
</dbReference>
<gene>
    <name evidence="6" type="ORF">ASZ90_011901</name>
</gene>
<sequence>MNPERPKKPDMLLWEETLFKDRDIFELDHLPDQFLHRERQLDSLKFCIRPALQGGRPVNALCLGPPGTGKTTAIFKLFEEIEAHSSRIVPVHVNCQMDSTRYAVFYQLYKKIFEHAPPSSGISFKRVFEKVAQHSADEDKVLIVALDDINYLFPEKEVDHVLYSLLRAHETCPGARMGVIGIMSELALNYVLDPRVVSVFQAEEVIFPLYSRNEIRDILSRRSQMGFYPGVIADDILETVVDHTEKSGDLRVGIDLLKRAGLNAEKRASKSISPEDVASSLERSSLVHLTYALKSLKADEKEVLRMATLQESWRAGELFRLFHEKTGAGYTRFHEILNKLDAIRLINADFTGQGERGRSRIIRVRYEPEEILSRLNQ</sequence>
<dbReference type="GO" id="GO:0006260">
    <property type="term" value="P:DNA replication"/>
    <property type="evidence" value="ECO:0007669"/>
    <property type="project" value="UniProtKB-KW"/>
</dbReference>
<dbReference type="Gene3D" id="3.40.50.300">
    <property type="entry name" value="P-loop containing nucleotide triphosphate hydrolases"/>
    <property type="match status" value="1"/>
</dbReference>
<dbReference type="Gene3D" id="1.10.10.10">
    <property type="entry name" value="Winged helix-like DNA-binding domain superfamily/Winged helix DNA-binding domain"/>
    <property type="match status" value="1"/>
</dbReference>
<comment type="caution">
    <text evidence="6">The sequence shown here is derived from an EMBL/GenBank/DDBJ whole genome shotgun (WGS) entry which is preliminary data.</text>
</comment>
<evidence type="ECO:0000256" key="4">
    <source>
        <dbReference type="ARBA" id="ARBA00022840"/>
    </source>
</evidence>
<keyword evidence="2" id="KW-0235">DNA replication</keyword>
<dbReference type="InterPro" id="IPR041664">
    <property type="entry name" value="AAA_16"/>
</dbReference>
<dbReference type="NCBIfam" id="TIGR02928">
    <property type="entry name" value="orc1/cdc6 family replication initiation protein"/>
    <property type="match status" value="1"/>
</dbReference>
<dbReference type="Pfam" id="PF22703">
    <property type="entry name" value="Cdc6_lid"/>
    <property type="match status" value="1"/>
</dbReference>
<dbReference type="NCBIfam" id="NF001624">
    <property type="entry name" value="PRK00411.1-2"/>
    <property type="match status" value="1"/>
</dbReference>
<dbReference type="InterPro" id="IPR027417">
    <property type="entry name" value="P-loop_NTPase"/>
</dbReference>
<evidence type="ECO:0000256" key="1">
    <source>
        <dbReference type="ARBA" id="ARBA00006184"/>
    </source>
</evidence>
<organism evidence="6">
    <name type="scientific">hydrocarbon metagenome</name>
    <dbReference type="NCBI Taxonomy" id="938273"/>
    <lineage>
        <taxon>unclassified sequences</taxon>
        <taxon>metagenomes</taxon>
        <taxon>ecological metagenomes</taxon>
    </lineage>
</organism>
<keyword evidence="3" id="KW-0547">Nucleotide-binding</keyword>
<dbReference type="CDD" id="cd18139">
    <property type="entry name" value="HLD_clamp_RarA"/>
    <property type="match status" value="1"/>
</dbReference>
<evidence type="ECO:0000313" key="6">
    <source>
        <dbReference type="EMBL" id="KUG18399.1"/>
    </source>
</evidence>
<proteinExistence type="inferred from homology"/>
<accession>A0A0W8FBV5</accession>
<evidence type="ECO:0000256" key="2">
    <source>
        <dbReference type="ARBA" id="ARBA00022705"/>
    </source>
</evidence>
<dbReference type="PANTHER" id="PTHR10763:SF26">
    <property type="entry name" value="CELL DIVISION CONTROL PROTEIN 6 HOMOLOG"/>
    <property type="match status" value="1"/>
</dbReference>
<dbReference type="AlphaFoldDB" id="A0A0W8FBV5"/>
<dbReference type="InterPro" id="IPR050311">
    <property type="entry name" value="ORC1/CDC6"/>
</dbReference>
<dbReference type="HAMAP" id="MF_01407">
    <property type="entry name" value="ORC1_type_DNA_replic_protein"/>
    <property type="match status" value="1"/>
</dbReference>
<dbReference type="PANTHER" id="PTHR10763">
    <property type="entry name" value="CELL DIVISION CONTROL PROTEIN 6-RELATED"/>
    <property type="match status" value="1"/>
</dbReference>
<feature type="domain" description="Cdc6 C-terminal" evidence="5">
    <location>
        <begin position="303"/>
        <end position="375"/>
    </location>
</feature>
<dbReference type="Gene3D" id="1.10.8.60">
    <property type="match status" value="1"/>
</dbReference>
<evidence type="ECO:0000256" key="3">
    <source>
        <dbReference type="ARBA" id="ARBA00022741"/>
    </source>
</evidence>
<dbReference type="InterPro" id="IPR015163">
    <property type="entry name" value="Cdc6_C"/>
</dbReference>
<reference evidence="6" key="1">
    <citation type="journal article" date="2015" name="Proc. Natl. Acad. Sci. U.S.A.">
        <title>Networks of energetic and metabolic interactions define dynamics in microbial communities.</title>
        <authorList>
            <person name="Embree M."/>
            <person name="Liu J.K."/>
            <person name="Al-Bassam M.M."/>
            <person name="Zengler K."/>
        </authorList>
    </citation>
    <scope>NUCLEOTIDE SEQUENCE</scope>
</reference>
<dbReference type="Pfam" id="PF13191">
    <property type="entry name" value="AAA_16"/>
    <property type="match status" value="1"/>
</dbReference>
<dbReference type="EMBL" id="LNQE01001385">
    <property type="protein sequence ID" value="KUG18399.1"/>
    <property type="molecule type" value="Genomic_DNA"/>
</dbReference>
<dbReference type="SUPFAM" id="SSF52540">
    <property type="entry name" value="P-loop containing nucleoside triphosphate hydrolases"/>
    <property type="match status" value="1"/>
</dbReference>
<protein>
    <submittedName>
        <fullName evidence="6">Origin of replication recognition protein</fullName>
    </submittedName>
</protein>
<dbReference type="InterPro" id="IPR036388">
    <property type="entry name" value="WH-like_DNA-bd_sf"/>
</dbReference>
<dbReference type="InterPro" id="IPR036390">
    <property type="entry name" value="WH_DNA-bd_sf"/>
</dbReference>
<dbReference type="SUPFAM" id="SSF46785">
    <property type="entry name" value="Winged helix' DNA-binding domain"/>
    <property type="match status" value="1"/>
</dbReference>
<dbReference type="GO" id="GO:0005524">
    <property type="term" value="F:ATP binding"/>
    <property type="evidence" value="ECO:0007669"/>
    <property type="project" value="UniProtKB-KW"/>
</dbReference>